<evidence type="ECO:0000313" key="1">
    <source>
        <dbReference type="EMBL" id="KAJ8684116.1"/>
    </source>
</evidence>
<name>A0ACC2PMS7_9HYME</name>
<organism evidence="1 2">
    <name type="scientific">Eretmocerus hayati</name>
    <dbReference type="NCBI Taxonomy" id="131215"/>
    <lineage>
        <taxon>Eukaryota</taxon>
        <taxon>Metazoa</taxon>
        <taxon>Ecdysozoa</taxon>
        <taxon>Arthropoda</taxon>
        <taxon>Hexapoda</taxon>
        <taxon>Insecta</taxon>
        <taxon>Pterygota</taxon>
        <taxon>Neoptera</taxon>
        <taxon>Endopterygota</taxon>
        <taxon>Hymenoptera</taxon>
        <taxon>Apocrita</taxon>
        <taxon>Proctotrupomorpha</taxon>
        <taxon>Chalcidoidea</taxon>
        <taxon>Aphelinidae</taxon>
        <taxon>Aphelininae</taxon>
        <taxon>Eretmocerus</taxon>
    </lineage>
</organism>
<feature type="non-terminal residue" evidence="1">
    <location>
        <position position="558"/>
    </location>
</feature>
<keyword evidence="2" id="KW-1185">Reference proteome</keyword>
<dbReference type="EMBL" id="CM056741">
    <property type="protein sequence ID" value="KAJ8684116.1"/>
    <property type="molecule type" value="Genomic_DNA"/>
</dbReference>
<accession>A0ACC2PMS7</accession>
<comment type="caution">
    <text evidence="1">The sequence shown here is derived from an EMBL/GenBank/DDBJ whole genome shotgun (WGS) entry which is preliminary data.</text>
</comment>
<proteinExistence type="predicted"/>
<protein>
    <submittedName>
        <fullName evidence="1">Uncharacterized protein</fullName>
    </submittedName>
</protein>
<sequence length="558" mass="64432">MSQIEDFYEAMENLIKDLEDDTSYRYISIHSTETDESNTQALCSSIKMNLTKYGIPVDGPSLHTTDPCVKAFKYLICCTNFKTQPLISDSVSGSLSRDLQPPFSPYLLMKMICQINYDSILSEAILHFPLDLSTEIMEIIPRCVTLMNFERAVQFYTTLITNAYRKLISLTEIGTQTKDILISVTNFSGSLQELIVQFNFERFSKCESKSQKSYEKHGILIKRMLKMVKYSLINGKRGIIGSCSMQRMYKLEFGNEPIKKLEDNRLQPLTAEIDNVLVSSLLSKVKEIDCNMFMDWIEYDDYEDTSLSLQRAIGVESYSFVKDTSIGSHSHIRQYNHLIECLGQISCQPAPENYEENNQLENLINETKKGNKKALMTLFRRYKEWKNEIKNVINNGMSLLDKESIAELFEYFAAEVSRPKEQLDFSRLQLFSLFLTKSLSHLSIADVMDITLNFLVKHKDDENLETSTDIVNFKEFITHNPRFSKTEDLKVVLFFVCFNARSTLEVLIKIAIGHSDYAGLCVSFDDMRLLQPIMELEVSSRYRIMMESLRLQNLEEDK</sequence>
<evidence type="ECO:0000313" key="2">
    <source>
        <dbReference type="Proteomes" id="UP001239111"/>
    </source>
</evidence>
<gene>
    <name evidence="1" type="ORF">QAD02_019908</name>
</gene>
<dbReference type="Proteomes" id="UP001239111">
    <property type="component" value="Chromosome 1"/>
</dbReference>
<reference evidence="1" key="1">
    <citation type="submission" date="2023-04" db="EMBL/GenBank/DDBJ databases">
        <title>A chromosome-level genome assembly of the parasitoid wasp Eretmocerus hayati.</title>
        <authorList>
            <person name="Zhong Y."/>
            <person name="Liu S."/>
            <person name="Liu Y."/>
        </authorList>
    </citation>
    <scope>NUCLEOTIDE SEQUENCE</scope>
    <source>
        <strain evidence="1">ZJU_SS_LIU_2023</strain>
    </source>
</reference>